<name>A0ABT9B6G8_9ACTN</name>
<gene>
    <name evidence="1" type="ORF">Q5722_11050</name>
</gene>
<evidence type="ECO:0000313" key="2">
    <source>
        <dbReference type="Proteomes" id="UP001233314"/>
    </source>
</evidence>
<dbReference type="RefSeq" id="WP_305028260.1">
    <property type="nucleotide sequence ID" value="NZ_JAUQTA010000001.1"/>
</dbReference>
<reference evidence="1 2" key="1">
    <citation type="submission" date="2023-07" db="EMBL/GenBank/DDBJ databases">
        <title>Nocardioides sp. nov WY-20 isolated from soil.</title>
        <authorList>
            <person name="Liu B."/>
            <person name="Wan Y."/>
        </authorList>
    </citation>
    <scope>NUCLEOTIDE SEQUENCE [LARGE SCALE GENOMIC DNA]</scope>
    <source>
        <strain evidence="1 2">WY-20</strain>
    </source>
</reference>
<dbReference type="Gene3D" id="2.40.30.100">
    <property type="entry name" value="AF2212/PG0164-like"/>
    <property type="match status" value="1"/>
</dbReference>
<dbReference type="SUPFAM" id="SSF141694">
    <property type="entry name" value="AF2212/PG0164-like"/>
    <property type="match status" value="1"/>
</dbReference>
<organism evidence="1 2">
    <name type="scientific">Nocardioides jiangxiensis</name>
    <dbReference type="NCBI Taxonomy" id="3064524"/>
    <lineage>
        <taxon>Bacteria</taxon>
        <taxon>Bacillati</taxon>
        <taxon>Actinomycetota</taxon>
        <taxon>Actinomycetes</taxon>
        <taxon>Propionibacteriales</taxon>
        <taxon>Nocardioidaceae</taxon>
        <taxon>Nocardioides</taxon>
    </lineage>
</organism>
<sequence length="95" mass="11002">MEWEFEGEVIEWRGPSPYFFVAIPLDESDELREAGRELVYWGQVPVRARIGETEFRTATFPYGEQYALPLRVAIRRAEALEVGDLVRVSLRLGSR</sequence>
<comment type="caution">
    <text evidence="1">The sequence shown here is derived from an EMBL/GenBank/DDBJ whole genome shotgun (WGS) entry which is preliminary data.</text>
</comment>
<proteinExistence type="predicted"/>
<dbReference type="Proteomes" id="UP001233314">
    <property type="component" value="Unassembled WGS sequence"/>
</dbReference>
<dbReference type="InterPro" id="IPR015018">
    <property type="entry name" value="DUF1905"/>
</dbReference>
<dbReference type="EMBL" id="JAUQTA010000001">
    <property type="protein sequence ID" value="MDO7868906.1"/>
    <property type="molecule type" value="Genomic_DNA"/>
</dbReference>
<dbReference type="Pfam" id="PF08922">
    <property type="entry name" value="DUF1905"/>
    <property type="match status" value="1"/>
</dbReference>
<evidence type="ECO:0000313" key="1">
    <source>
        <dbReference type="EMBL" id="MDO7868906.1"/>
    </source>
</evidence>
<protein>
    <submittedName>
        <fullName evidence="1">DUF1905 domain-containing protein</fullName>
    </submittedName>
</protein>
<dbReference type="InterPro" id="IPR037079">
    <property type="entry name" value="AF2212/PG0164-like_sf"/>
</dbReference>
<keyword evidence="2" id="KW-1185">Reference proteome</keyword>
<accession>A0ABT9B6G8</accession>